<keyword evidence="2" id="KW-1185">Reference proteome</keyword>
<evidence type="ECO:0000313" key="1">
    <source>
        <dbReference type="EMBL" id="GAX04073.1"/>
    </source>
</evidence>
<comment type="caution">
    <text evidence="1">The sequence shown here is derived from an EMBL/GenBank/DDBJ whole genome shotgun (WGS) entry which is preliminary data.</text>
</comment>
<dbReference type="EMBL" id="BCMH01000012">
    <property type="protein sequence ID" value="GAX04073.1"/>
    <property type="molecule type" value="Genomic_DNA"/>
</dbReference>
<evidence type="ECO:0000313" key="2">
    <source>
        <dbReference type="Proteomes" id="UP000198430"/>
    </source>
</evidence>
<dbReference type="Proteomes" id="UP000198430">
    <property type="component" value="Unassembled WGS sequence"/>
</dbReference>
<protein>
    <submittedName>
        <fullName evidence="1">Uncharacterized protein</fullName>
    </submittedName>
</protein>
<gene>
    <name evidence="1" type="ORF">IWT140_01710</name>
</gene>
<name>A0A1Z5IQN4_9LACO</name>
<dbReference type="RefSeq" id="WP_089089033.1">
    <property type="nucleotide sequence ID" value="NZ_BCMH01000012.1"/>
</dbReference>
<reference evidence="1 2" key="1">
    <citation type="submission" date="2015-11" db="EMBL/GenBank/DDBJ databases">
        <title>Draft genome sequences of new species of the genus Lactobacillus isolated from orchardgrass silage.</title>
        <authorList>
            <person name="Tohno M."/>
            <person name="Tanizawa Y."/>
            <person name="Arita M."/>
        </authorList>
    </citation>
    <scope>NUCLEOTIDE SEQUENCE [LARGE SCALE GENOMIC DNA]</scope>
    <source>
        <strain evidence="1 2">IWT140</strain>
    </source>
</reference>
<sequence>MSDDFDDLTRVIREFKKLDNYSVKVGALKTGGGRSEDFMEMIAMVNEKGCHIKAINHKYLTIPTKEAGTRTAREIPNLFFHWTKQHHLPTLCQNINGQVKIMFYLKTSVDIPQRSFLRKTFDEKEATDWNERVGVCLNKMMDGDMTAIELYNDLGRLMVKDVQRAIYKATPPNSPLTIARKGKDTPLRDTGALYRSIDWVVVEK</sequence>
<organism evidence="1 2">
    <name type="scientific">Secundilactobacillus pentosiphilus</name>
    <dbReference type="NCBI Taxonomy" id="1714682"/>
    <lineage>
        <taxon>Bacteria</taxon>
        <taxon>Bacillati</taxon>
        <taxon>Bacillota</taxon>
        <taxon>Bacilli</taxon>
        <taxon>Lactobacillales</taxon>
        <taxon>Lactobacillaceae</taxon>
        <taxon>Secundilactobacillus</taxon>
    </lineage>
</organism>
<accession>A0A1Z5IQN4</accession>
<proteinExistence type="predicted"/>
<dbReference type="AlphaFoldDB" id="A0A1Z5IQN4"/>